<name>A0AAE1BAW8_9GAST</name>
<keyword evidence="2" id="KW-1185">Reference proteome</keyword>
<sequence>MWTTIHELFALGLLRRTVVELFWFSQQFTFSFILSFTSSKFYANTLPVSSGEGYNIKHKSIQMPRFRPFVCFRLLSMAQTTRLVWGRLCFTVAELIGSPQQTILGFDPV</sequence>
<gene>
    <name evidence="1" type="ORF">RRG08_050022</name>
</gene>
<reference evidence="1" key="1">
    <citation type="journal article" date="2023" name="G3 (Bethesda)">
        <title>A reference genome for the long-term kleptoplast-retaining sea slug Elysia crispata morphotype clarki.</title>
        <authorList>
            <person name="Eastman K.E."/>
            <person name="Pendleton A.L."/>
            <person name="Shaikh M.A."/>
            <person name="Suttiyut T."/>
            <person name="Ogas R."/>
            <person name="Tomko P."/>
            <person name="Gavelis G."/>
            <person name="Widhalm J.R."/>
            <person name="Wisecaver J.H."/>
        </authorList>
    </citation>
    <scope>NUCLEOTIDE SEQUENCE</scope>
    <source>
        <strain evidence="1">ECLA1</strain>
    </source>
</reference>
<dbReference type="AlphaFoldDB" id="A0AAE1BAW8"/>
<organism evidence="1 2">
    <name type="scientific">Elysia crispata</name>
    <name type="common">lettuce slug</name>
    <dbReference type="NCBI Taxonomy" id="231223"/>
    <lineage>
        <taxon>Eukaryota</taxon>
        <taxon>Metazoa</taxon>
        <taxon>Spiralia</taxon>
        <taxon>Lophotrochozoa</taxon>
        <taxon>Mollusca</taxon>
        <taxon>Gastropoda</taxon>
        <taxon>Heterobranchia</taxon>
        <taxon>Euthyneura</taxon>
        <taxon>Panpulmonata</taxon>
        <taxon>Sacoglossa</taxon>
        <taxon>Placobranchoidea</taxon>
        <taxon>Plakobranchidae</taxon>
        <taxon>Elysia</taxon>
    </lineage>
</organism>
<evidence type="ECO:0000313" key="2">
    <source>
        <dbReference type="Proteomes" id="UP001283361"/>
    </source>
</evidence>
<accession>A0AAE1BAW8</accession>
<dbReference type="EMBL" id="JAWDGP010000265">
    <property type="protein sequence ID" value="KAK3802136.1"/>
    <property type="molecule type" value="Genomic_DNA"/>
</dbReference>
<dbReference type="Proteomes" id="UP001283361">
    <property type="component" value="Unassembled WGS sequence"/>
</dbReference>
<proteinExistence type="predicted"/>
<evidence type="ECO:0000313" key="1">
    <source>
        <dbReference type="EMBL" id="KAK3802136.1"/>
    </source>
</evidence>
<protein>
    <submittedName>
        <fullName evidence="1">Uncharacterized protein</fullName>
    </submittedName>
</protein>
<comment type="caution">
    <text evidence="1">The sequence shown here is derived from an EMBL/GenBank/DDBJ whole genome shotgun (WGS) entry which is preliminary data.</text>
</comment>